<keyword evidence="1" id="KW-0472">Membrane</keyword>
<accession>S4P8H3</accession>
<protein>
    <submittedName>
        <fullName evidence="2">Uncharacterized protein</fullName>
    </submittedName>
</protein>
<feature type="transmembrane region" description="Helical" evidence="1">
    <location>
        <begin position="43"/>
        <end position="64"/>
    </location>
</feature>
<name>S4P8H3_9NEOP</name>
<proteinExistence type="predicted"/>
<sequence>MIMYLIRFKNLNCLSYTLTICNYAGAIWPFIWPKAFIYHTLSLQSLLLCCTYVYSKGIITMLFVKGRHKVPLQ</sequence>
<reference evidence="2" key="1">
    <citation type="journal article" date="2013" name="BMC Genomics">
        <title>Unscrambling butterfly oogenesis.</title>
        <authorList>
            <person name="Carter J.M."/>
            <person name="Baker S.C."/>
            <person name="Pink R."/>
            <person name="Carter D.R."/>
            <person name="Collins A."/>
            <person name="Tomlin J."/>
            <person name="Gibbs M."/>
            <person name="Breuker C.J."/>
        </authorList>
    </citation>
    <scope>NUCLEOTIDE SEQUENCE</scope>
    <source>
        <tissue evidence="2">Ovary</tissue>
    </source>
</reference>
<dbReference type="EMBL" id="GAIX01004204">
    <property type="protein sequence ID" value="JAA88356.1"/>
    <property type="molecule type" value="Transcribed_RNA"/>
</dbReference>
<reference evidence="2" key="2">
    <citation type="submission" date="2013-05" db="EMBL/GenBank/DDBJ databases">
        <authorList>
            <person name="Carter J.-M."/>
            <person name="Baker S.C."/>
            <person name="Pink R."/>
            <person name="Carter D.R.F."/>
            <person name="Collins A."/>
            <person name="Tomlin J."/>
            <person name="Gibbs M."/>
            <person name="Breuker C.J."/>
        </authorList>
    </citation>
    <scope>NUCLEOTIDE SEQUENCE</scope>
    <source>
        <tissue evidence="2">Ovary</tissue>
    </source>
</reference>
<evidence type="ECO:0000313" key="2">
    <source>
        <dbReference type="EMBL" id="JAA88356.1"/>
    </source>
</evidence>
<feature type="transmembrane region" description="Helical" evidence="1">
    <location>
        <begin position="12"/>
        <end position="31"/>
    </location>
</feature>
<dbReference type="AlphaFoldDB" id="S4P8H3"/>
<evidence type="ECO:0000256" key="1">
    <source>
        <dbReference type="SAM" id="Phobius"/>
    </source>
</evidence>
<organism evidence="2">
    <name type="scientific">Pararge aegeria</name>
    <name type="common">speckled wood butterfly</name>
    <dbReference type="NCBI Taxonomy" id="116150"/>
    <lineage>
        <taxon>Eukaryota</taxon>
        <taxon>Metazoa</taxon>
        <taxon>Ecdysozoa</taxon>
        <taxon>Arthropoda</taxon>
        <taxon>Hexapoda</taxon>
        <taxon>Insecta</taxon>
        <taxon>Pterygota</taxon>
        <taxon>Neoptera</taxon>
        <taxon>Endopterygota</taxon>
        <taxon>Lepidoptera</taxon>
        <taxon>Glossata</taxon>
        <taxon>Ditrysia</taxon>
        <taxon>Papilionoidea</taxon>
        <taxon>Nymphalidae</taxon>
        <taxon>Satyrinae</taxon>
        <taxon>Satyrini</taxon>
        <taxon>Parargina</taxon>
        <taxon>Pararge</taxon>
    </lineage>
</organism>
<keyword evidence="1" id="KW-1133">Transmembrane helix</keyword>
<keyword evidence="1" id="KW-0812">Transmembrane</keyword>